<protein>
    <submittedName>
        <fullName evidence="5">CCHC-type domain-containing protein</fullName>
    </submittedName>
</protein>
<dbReference type="EMBL" id="UZAN01046474">
    <property type="protein sequence ID" value="VDP84211.1"/>
    <property type="molecule type" value="Genomic_DNA"/>
</dbReference>
<keyword evidence="1" id="KW-0863">Zinc-finger</keyword>
<evidence type="ECO:0000256" key="1">
    <source>
        <dbReference type="PROSITE-ProRule" id="PRU00047"/>
    </source>
</evidence>
<evidence type="ECO:0000313" key="5">
    <source>
        <dbReference type="WBParaSite" id="ECPE_0000882301-mRNA-1"/>
    </source>
</evidence>
<evidence type="ECO:0000313" key="4">
    <source>
        <dbReference type="Proteomes" id="UP000272942"/>
    </source>
</evidence>
<keyword evidence="1" id="KW-0862">Zinc</keyword>
<feature type="domain" description="CCHC-type" evidence="2">
    <location>
        <begin position="156"/>
        <end position="170"/>
    </location>
</feature>
<organism evidence="5">
    <name type="scientific">Echinostoma caproni</name>
    <dbReference type="NCBI Taxonomy" id="27848"/>
    <lineage>
        <taxon>Eukaryota</taxon>
        <taxon>Metazoa</taxon>
        <taxon>Spiralia</taxon>
        <taxon>Lophotrochozoa</taxon>
        <taxon>Platyhelminthes</taxon>
        <taxon>Trematoda</taxon>
        <taxon>Digenea</taxon>
        <taxon>Plagiorchiida</taxon>
        <taxon>Echinostomata</taxon>
        <taxon>Echinostomatoidea</taxon>
        <taxon>Echinostomatidae</taxon>
        <taxon>Echinostoma</taxon>
    </lineage>
</organism>
<dbReference type="SMART" id="SM00343">
    <property type="entry name" value="ZnF_C2HC"/>
    <property type="match status" value="2"/>
</dbReference>
<gene>
    <name evidence="3" type="ORF">ECPE_LOCUS8797</name>
</gene>
<dbReference type="Gene3D" id="4.10.60.10">
    <property type="entry name" value="Zinc finger, CCHC-type"/>
    <property type="match status" value="1"/>
</dbReference>
<keyword evidence="1" id="KW-0479">Metal-binding</keyword>
<reference evidence="5" key="1">
    <citation type="submission" date="2016-06" db="UniProtKB">
        <authorList>
            <consortium name="WormBaseParasite"/>
        </authorList>
    </citation>
    <scope>IDENTIFICATION</scope>
</reference>
<dbReference type="InterPro" id="IPR001878">
    <property type="entry name" value="Znf_CCHC"/>
</dbReference>
<dbReference type="GO" id="GO:0003676">
    <property type="term" value="F:nucleic acid binding"/>
    <property type="evidence" value="ECO:0007669"/>
    <property type="project" value="InterPro"/>
</dbReference>
<dbReference type="Proteomes" id="UP000272942">
    <property type="component" value="Unassembled WGS sequence"/>
</dbReference>
<dbReference type="SUPFAM" id="SSF57756">
    <property type="entry name" value="Retrovirus zinc finger-like domains"/>
    <property type="match status" value="1"/>
</dbReference>
<sequence>MASYLYVLVQFWDDPAAKPSAEAWNTWKTTFTDYLDLLCVFNPAVQLNKNDKIKLLRQLFDTLDLEVKSSQQTIFHELITMDTAQLTWEHVCDTARAKWDLKRQLEISRSDSQTTVSRIDVCHPNRNTTNNHGCFRCGSKQHRADYTNCPALPSMCFFCNKFGHFARVCRLHSPSNYSRCTVGPTSRFQPDCLNEISLQSGGKEKIDKNDVISSIQAIRCNISSKNSVYQESASIDPAALRISSEKER</sequence>
<reference evidence="3 4" key="2">
    <citation type="submission" date="2018-11" db="EMBL/GenBank/DDBJ databases">
        <authorList>
            <consortium name="Pathogen Informatics"/>
        </authorList>
    </citation>
    <scope>NUCLEOTIDE SEQUENCE [LARGE SCALE GENOMIC DNA]</scope>
    <source>
        <strain evidence="3 4">Egypt</strain>
    </source>
</reference>
<name>A0A183APB2_9TREM</name>
<dbReference type="GO" id="GO:0008270">
    <property type="term" value="F:zinc ion binding"/>
    <property type="evidence" value="ECO:0007669"/>
    <property type="project" value="UniProtKB-KW"/>
</dbReference>
<dbReference type="PROSITE" id="PS50158">
    <property type="entry name" value="ZF_CCHC"/>
    <property type="match status" value="1"/>
</dbReference>
<evidence type="ECO:0000259" key="2">
    <source>
        <dbReference type="PROSITE" id="PS50158"/>
    </source>
</evidence>
<proteinExistence type="predicted"/>
<dbReference type="OrthoDB" id="8039770at2759"/>
<dbReference type="WBParaSite" id="ECPE_0000882301-mRNA-1">
    <property type="protein sequence ID" value="ECPE_0000882301-mRNA-1"/>
    <property type="gene ID" value="ECPE_0000882301"/>
</dbReference>
<keyword evidence="4" id="KW-1185">Reference proteome</keyword>
<dbReference type="InterPro" id="IPR036875">
    <property type="entry name" value="Znf_CCHC_sf"/>
</dbReference>
<accession>A0A183APB2</accession>
<dbReference type="AlphaFoldDB" id="A0A183APB2"/>
<evidence type="ECO:0000313" key="3">
    <source>
        <dbReference type="EMBL" id="VDP84211.1"/>
    </source>
</evidence>